<protein>
    <submittedName>
        <fullName evidence="1">Uncharacterized protein</fullName>
    </submittedName>
</protein>
<evidence type="ECO:0000313" key="2">
    <source>
        <dbReference type="Proteomes" id="UP000015106"/>
    </source>
</evidence>
<reference evidence="1" key="2">
    <citation type="submission" date="2018-03" db="EMBL/GenBank/DDBJ databases">
        <title>The Triticum urartu genome reveals the dynamic nature of wheat genome evolution.</title>
        <authorList>
            <person name="Ling H."/>
            <person name="Ma B."/>
            <person name="Shi X."/>
            <person name="Liu H."/>
            <person name="Dong L."/>
            <person name="Sun H."/>
            <person name="Cao Y."/>
            <person name="Gao Q."/>
            <person name="Zheng S."/>
            <person name="Li Y."/>
            <person name="Yu Y."/>
            <person name="Du H."/>
            <person name="Qi M."/>
            <person name="Li Y."/>
            <person name="Yu H."/>
            <person name="Cui Y."/>
            <person name="Wang N."/>
            <person name="Chen C."/>
            <person name="Wu H."/>
            <person name="Zhao Y."/>
            <person name="Zhang J."/>
            <person name="Li Y."/>
            <person name="Zhou W."/>
            <person name="Zhang B."/>
            <person name="Hu W."/>
            <person name="Eijk M."/>
            <person name="Tang J."/>
            <person name="Witsenboer H."/>
            <person name="Zhao S."/>
            <person name="Li Z."/>
            <person name="Zhang A."/>
            <person name="Wang D."/>
            <person name="Liang C."/>
        </authorList>
    </citation>
    <scope>NUCLEOTIDE SEQUENCE [LARGE SCALE GENOMIC DNA]</scope>
    <source>
        <strain evidence="1">cv. G1812</strain>
    </source>
</reference>
<sequence length="91" mass="10100">MHTQATALRLSPTLNSGAVAAACTTLFAPATRWRFPGLSPRRCCFFRVPLVTVAPSVHHSSDEQRPAAHCRSTSTRCSTKRLQDEFVIRLF</sequence>
<organism evidence="1 2">
    <name type="scientific">Triticum urartu</name>
    <name type="common">Red wild einkorn</name>
    <name type="synonym">Crithodium urartu</name>
    <dbReference type="NCBI Taxonomy" id="4572"/>
    <lineage>
        <taxon>Eukaryota</taxon>
        <taxon>Viridiplantae</taxon>
        <taxon>Streptophyta</taxon>
        <taxon>Embryophyta</taxon>
        <taxon>Tracheophyta</taxon>
        <taxon>Spermatophyta</taxon>
        <taxon>Magnoliopsida</taxon>
        <taxon>Liliopsida</taxon>
        <taxon>Poales</taxon>
        <taxon>Poaceae</taxon>
        <taxon>BOP clade</taxon>
        <taxon>Pooideae</taxon>
        <taxon>Triticodae</taxon>
        <taxon>Triticeae</taxon>
        <taxon>Triticinae</taxon>
        <taxon>Triticum</taxon>
    </lineage>
</organism>
<reference evidence="1" key="3">
    <citation type="submission" date="2022-06" db="UniProtKB">
        <authorList>
            <consortium name="EnsemblPlants"/>
        </authorList>
    </citation>
    <scope>IDENTIFICATION</scope>
</reference>
<dbReference type="Gramene" id="TuG1812G0500002020.01.T01">
    <property type="protein sequence ID" value="TuG1812G0500002020.01.T01"/>
    <property type="gene ID" value="TuG1812G0500002020.01"/>
</dbReference>
<keyword evidence="2" id="KW-1185">Reference proteome</keyword>
<evidence type="ECO:0000313" key="1">
    <source>
        <dbReference type="EnsemblPlants" id="TuG1812G0500002020.01.T01"/>
    </source>
</evidence>
<dbReference type="AlphaFoldDB" id="A0A8R7QBP3"/>
<dbReference type="Proteomes" id="UP000015106">
    <property type="component" value="Chromosome 5"/>
</dbReference>
<accession>A0A8R7QBP3</accession>
<proteinExistence type="predicted"/>
<name>A0A8R7QBP3_TRIUA</name>
<dbReference type="EnsemblPlants" id="TuG1812G0500002020.01.T01">
    <property type="protein sequence ID" value="TuG1812G0500002020.01.T01"/>
    <property type="gene ID" value="TuG1812G0500002020.01"/>
</dbReference>
<reference evidence="2" key="1">
    <citation type="journal article" date="2013" name="Nature">
        <title>Draft genome of the wheat A-genome progenitor Triticum urartu.</title>
        <authorList>
            <person name="Ling H.Q."/>
            <person name="Zhao S."/>
            <person name="Liu D."/>
            <person name="Wang J."/>
            <person name="Sun H."/>
            <person name="Zhang C."/>
            <person name="Fan H."/>
            <person name="Li D."/>
            <person name="Dong L."/>
            <person name="Tao Y."/>
            <person name="Gao C."/>
            <person name="Wu H."/>
            <person name="Li Y."/>
            <person name="Cui Y."/>
            <person name="Guo X."/>
            <person name="Zheng S."/>
            <person name="Wang B."/>
            <person name="Yu K."/>
            <person name="Liang Q."/>
            <person name="Yang W."/>
            <person name="Lou X."/>
            <person name="Chen J."/>
            <person name="Feng M."/>
            <person name="Jian J."/>
            <person name="Zhang X."/>
            <person name="Luo G."/>
            <person name="Jiang Y."/>
            <person name="Liu J."/>
            <person name="Wang Z."/>
            <person name="Sha Y."/>
            <person name="Zhang B."/>
            <person name="Wu H."/>
            <person name="Tang D."/>
            <person name="Shen Q."/>
            <person name="Xue P."/>
            <person name="Zou S."/>
            <person name="Wang X."/>
            <person name="Liu X."/>
            <person name="Wang F."/>
            <person name="Yang Y."/>
            <person name="An X."/>
            <person name="Dong Z."/>
            <person name="Zhang K."/>
            <person name="Zhang X."/>
            <person name="Luo M.C."/>
            <person name="Dvorak J."/>
            <person name="Tong Y."/>
            <person name="Wang J."/>
            <person name="Yang H."/>
            <person name="Li Z."/>
            <person name="Wang D."/>
            <person name="Zhang A."/>
            <person name="Wang J."/>
        </authorList>
    </citation>
    <scope>NUCLEOTIDE SEQUENCE</scope>
    <source>
        <strain evidence="2">cv. G1812</strain>
    </source>
</reference>